<dbReference type="EMBL" id="ML978121">
    <property type="protein sequence ID" value="KAF2104522.1"/>
    <property type="molecule type" value="Genomic_DNA"/>
</dbReference>
<evidence type="ECO:0000256" key="3">
    <source>
        <dbReference type="ARBA" id="ARBA00022827"/>
    </source>
</evidence>
<evidence type="ECO:0000259" key="7">
    <source>
        <dbReference type="Pfam" id="PF01494"/>
    </source>
</evidence>
<comment type="similarity">
    <text evidence="1">Belongs to the paxM FAD-dependent monooxygenase family.</text>
</comment>
<feature type="transmembrane region" description="Helical" evidence="6">
    <location>
        <begin position="784"/>
        <end position="810"/>
    </location>
</feature>
<feature type="transmembrane region" description="Helical" evidence="6">
    <location>
        <begin position="754"/>
        <end position="772"/>
    </location>
</feature>
<dbReference type="SUPFAM" id="SSF51905">
    <property type="entry name" value="FAD/NAD(P)-binding domain"/>
    <property type="match status" value="1"/>
</dbReference>
<feature type="compositionally biased region" description="Basic and acidic residues" evidence="5">
    <location>
        <begin position="827"/>
        <end position="836"/>
    </location>
</feature>
<gene>
    <name evidence="8" type="ORF">NA57DRAFT_51343</name>
</gene>
<dbReference type="InterPro" id="IPR036188">
    <property type="entry name" value="FAD/NAD-bd_sf"/>
</dbReference>
<keyword evidence="3" id="KW-0274">FAD</keyword>
<keyword evidence="6" id="KW-0472">Membrane</keyword>
<keyword evidence="4" id="KW-0560">Oxidoreductase</keyword>
<evidence type="ECO:0000256" key="2">
    <source>
        <dbReference type="ARBA" id="ARBA00022630"/>
    </source>
</evidence>
<organism evidence="8 9">
    <name type="scientific">Rhizodiscina lignyota</name>
    <dbReference type="NCBI Taxonomy" id="1504668"/>
    <lineage>
        <taxon>Eukaryota</taxon>
        <taxon>Fungi</taxon>
        <taxon>Dikarya</taxon>
        <taxon>Ascomycota</taxon>
        <taxon>Pezizomycotina</taxon>
        <taxon>Dothideomycetes</taxon>
        <taxon>Pleosporomycetidae</taxon>
        <taxon>Aulographales</taxon>
        <taxon>Rhizodiscinaceae</taxon>
        <taxon>Rhizodiscina</taxon>
    </lineage>
</organism>
<feature type="domain" description="FAD-binding" evidence="7">
    <location>
        <begin position="10"/>
        <end position="361"/>
    </location>
</feature>
<evidence type="ECO:0000256" key="1">
    <source>
        <dbReference type="ARBA" id="ARBA00007992"/>
    </source>
</evidence>
<name>A0A9P4IU60_9PEZI</name>
<dbReference type="GO" id="GO:0071949">
    <property type="term" value="F:FAD binding"/>
    <property type="evidence" value="ECO:0007669"/>
    <property type="project" value="InterPro"/>
</dbReference>
<dbReference type="InterPro" id="IPR002938">
    <property type="entry name" value="FAD-bd"/>
</dbReference>
<protein>
    <submittedName>
        <fullName evidence="8">FAD/NAD(P)-binding domain-containing protein</fullName>
    </submittedName>
</protein>
<dbReference type="InterPro" id="IPR050562">
    <property type="entry name" value="FAD_mOase_fung"/>
</dbReference>
<feature type="transmembrane region" description="Helical" evidence="6">
    <location>
        <begin position="572"/>
        <end position="597"/>
    </location>
</feature>
<evidence type="ECO:0000256" key="6">
    <source>
        <dbReference type="SAM" id="Phobius"/>
    </source>
</evidence>
<dbReference type="PANTHER" id="PTHR47356">
    <property type="entry name" value="FAD-DEPENDENT MONOOXYGENASE ASQG-RELATED"/>
    <property type="match status" value="1"/>
</dbReference>
<dbReference type="GO" id="GO:0004497">
    <property type="term" value="F:monooxygenase activity"/>
    <property type="evidence" value="ECO:0007669"/>
    <property type="project" value="InterPro"/>
</dbReference>
<evidence type="ECO:0000313" key="8">
    <source>
        <dbReference type="EMBL" id="KAF2104522.1"/>
    </source>
</evidence>
<dbReference type="OrthoDB" id="10029326at2759"/>
<keyword evidence="6" id="KW-0812">Transmembrane</keyword>
<feature type="transmembrane region" description="Helical" evidence="6">
    <location>
        <begin position="702"/>
        <end position="721"/>
    </location>
</feature>
<dbReference type="Gene3D" id="3.50.50.60">
    <property type="entry name" value="FAD/NAD(P)-binding domain"/>
    <property type="match status" value="1"/>
</dbReference>
<dbReference type="Proteomes" id="UP000799772">
    <property type="component" value="Unassembled WGS sequence"/>
</dbReference>
<dbReference type="PRINTS" id="PR00420">
    <property type="entry name" value="RNGMNOXGNASE"/>
</dbReference>
<feature type="region of interest" description="Disordered" evidence="5">
    <location>
        <begin position="826"/>
        <end position="851"/>
    </location>
</feature>
<feature type="transmembrane region" description="Helical" evidence="6">
    <location>
        <begin position="661"/>
        <end position="681"/>
    </location>
</feature>
<reference evidence="8" key="1">
    <citation type="journal article" date="2020" name="Stud. Mycol.">
        <title>101 Dothideomycetes genomes: a test case for predicting lifestyles and emergence of pathogens.</title>
        <authorList>
            <person name="Haridas S."/>
            <person name="Albert R."/>
            <person name="Binder M."/>
            <person name="Bloem J."/>
            <person name="Labutti K."/>
            <person name="Salamov A."/>
            <person name="Andreopoulos B."/>
            <person name="Baker S."/>
            <person name="Barry K."/>
            <person name="Bills G."/>
            <person name="Bluhm B."/>
            <person name="Cannon C."/>
            <person name="Castanera R."/>
            <person name="Culley D."/>
            <person name="Daum C."/>
            <person name="Ezra D."/>
            <person name="Gonzalez J."/>
            <person name="Henrissat B."/>
            <person name="Kuo A."/>
            <person name="Liang C."/>
            <person name="Lipzen A."/>
            <person name="Lutzoni F."/>
            <person name="Magnuson J."/>
            <person name="Mondo S."/>
            <person name="Nolan M."/>
            <person name="Ohm R."/>
            <person name="Pangilinan J."/>
            <person name="Park H.-J."/>
            <person name="Ramirez L."/>
            <person name="Alfaro M."/>
            <person name="Sun H."/>
            <person name="Tritt A."/>
            <person name="Yoshinaga Y."/>
            <person name="Zwiers L.-H."/>
            <person name="Turgeon B."/>
            <person name="Goodwin S."/>
            <person name="Spatafora J."/>
            <person name="Crous P."/>
            <person name="Grigoriev I."/>
        </authorList>
    </citation>
    <scope>NUCLEOTIDE SEQUENCE</scope>
    <source>
        <strain evidence="8">CBS 133067</strain>
    </source>
</reference>
<evidence type="ECO:0000256" key="4">
    <source>
        <dbReference type="ARBA" id="ARBA00023002"/>
    </source>
</evidence>
<sequence length="851" mass="95007">MSNQNNSKDFKVLIAGAGIAGLTLANCLELAGIDYLLLEAKDVIAPTLGAGVALGAMSLPVLDQIGVIDEFHNLTISASYMTIHSGDGSVNMHYDTLRLGEIRTGYRRGFLEGGEVLKMLHDQIPNKEQKVLRNKQISKVAHTKDGVTVHCTDGSTYDADLIAGTDGVHSKVRAEMWRSANEQEPGAIPESDQKLLTATFNTMYGVCTPIEGLDSSSFHFIFSQGLAILYAVAQNDRAFFGVWKKMDKKYEVGSKRYSSDDADRYAKEIGDTPLLPNGAMKFRDIYKHATHLALVPTEEGIHEHCIWGRFAMLGDSVHKVTPSNGEGANIAITSAAALTNTLKELLERSKGRKPTYDELKKALKEEYMDPRQEKIASIVGQANQHTRVITRDNFIIRFLLDYIMPNYGPDGGFERIMDMEIAPDILNFVPVPERAINGTMGYNKLLGAGNNPDKAAGNRWLLALPFIGLMVLAVGRMDPTNALGEIMGTLQKGSVEWSSGSIPVYDSFFGIKAVDDFVKVVTTFFAPWTLGYDQIGSWQALQFLVDVAPLYAIMLFESNRRGNVFTPLRIPVLFALAAQYLGAGFVFQLYYFFAYAMSPLRKYNAADNRLTDLQYTKTVLPAVVLGFYLPTYLSLAVPTNIGPFSIGPFTFGPTSLETRYWWSYVWQLFPVWVWAIQKFLAWGFVNDTVRWDRLYAPKRDLPFIRTTVYGFSAVSAAMWWYNLTQCPFSLYDVYVPVWTPPADFIQNIDNFMKWDYILIYTGCFLWLALLFRDLKTWEMLRASWLSLILTAAVTIAATGPGGAAALAWLWREETMASEKMKGTLTKDGWKGVEGGEIRPSSVNGKVNDRKK</sequence>
<keyword evidence="6" id="KW-1133">Transmembrane helix</keyword>
<keyword evidence="2" id="KW-0285">Flavoprotein</keyword>
<proteinExistence type="inferred from homology"/>
<feature type="transmembrane region" description="Helical" evidence="6">
    <location>
        <begin position="618"/>
        <end position="641"/>
    </location>
</feature>
<dbReference type="Pfam" id="PF01494">
    <property type="entry name" value="FAD_binding_3"/>
    <property type="match status" value="1"/>
</dbReference>
<comment type="caution">
    <text evidence="8">The sequence shown here is derived from an EMBL/GenBank/DDBJ whole genome shotgun (WGS) entry which is preliminary data.</text>
</comment>
<dbReference type="PANTHER" id="PTHR47356:SF2">
    <property type="entry name" value="FAD-BINDING DOMAIN-CONTAINING PROTEIN-RELATED"/>
    <property type="match status" value="1"/>
</dbReference>
<keyword evidence="9" id="KW-1185">Reference proteome</keyword>
<dbReference type="AlphaFoldDB" id="A0A9P4IU60"/>
<accession>A0A9P4IU60</accession>
<evidence type="ECO:0000256" key="5">
    <source>
        <dbReference type="SAM" id="MobiDB-lite"/>
    </source>
</evidence>
<evidence type="ECO:0000313" key="9">
    <source>
        <dbReference type="Proteomes" id="UP000799772"/>
    </source>
</evidence>